<feature type="domain" description="FlgD/Vpr Ig-like" evidence="1">
    <location>
        <begin position="352"/>
        <end position="414"/>
    </location>
</feature>
<dbReference type="Gene3D" id="2.60.40.4070">
    <property type="match status" value="1"/>
</dbReference>
<evidence type="ECO:0000313" key="2">
    <source>
        <dbReference type="EMBL" id="MCA9757868.1"/>
    </source>
</evidence>
<organism evidence="2 3">
    <name type="scientific">Eiseniibacteriota bacterium</name>
    <dbReference type="NCBI Taxonomy" id="2212470"/>
    <lineage>
        <taxon>Bacteria</taxon>
        <taxon>Candidatus Eiseniibacteriota</taxon>
    </lineage>
</organism>
<evidence type="ECO:0000259" key="1">
    <source>
        <dbReference type="Pfam" id="PF13860"/>
    </source>
</evidence>
<comment type="caution">
    <text evidence="2">The sequence shown here is derived from an EMBL/GenBank/DDBJ whole genome shotgun (WGS) entry which is preliminary data.</text>
</comment>
<sequence>VYQLDVIPGPDGSDPREMVVANGHAFFVALTGSGNYGIYTMSAPPTPVLTLLHEFGTEPPRYLTPLGNGVLFAAEDDGGVELWRATTSQAARLIDINPGPGASNPASLTVMNDRVYFSALQPGTGRELWVSNGTPEGTHLVEEIEPGSNGSNPSQLIDGYPFLYLTAGTAAAGVEIYRATEFGIDAADEIVLGPGSADPQELAFAGSRLRFSADDGSGIGREPWSLVGATPTLTQDLNPGAASSNPKDFTSHLGATYFTATNSTTGRELYRVAGGAVSVVSDPIAPGAISSLPGDRATVGTRLYFAAENEEFGREIWYVDDAGGPSDVPSVPSLAAEDALRLRTGPNPFGNSLQLGFALPYPAEVQIQLIDAGGRMVEQIALGHRDAGEHRFEWSLEQGAAIPNGILFVRLEAAGESRVRKVLRIK</sequence>
<protein>
    <recommendedName>
        <fullName evidence="1">FlgD/Vpr Ig-like domain-containing protein</fullName>
    </recommendedName>
</protein>
<dbReference type="EMBL" id="JAGQHS010000125">
    <property type="protein sequence ID" value="MCA9757868.1"/>
    <property type="molecule type" value="Genomic_DNA"/>
</dbReference>
<feature type="non-terminal residue" evidence="2">
    <location>
        <position position="1"/>
    </location>
</feature>
<dbReference type="AlphaFoldDB" id="A0A956SGW7"/>
<dbReference type="InterPro" id="IPR011041">
    <property type="entry name" value="Quinoprot_gluc/sorb_DH_b-prop"/>
</dbReference>
<dbReference type="SUPFAM" id="SSF50952">
    <property type="entry name" value="Soluble quinoprotein glucose dehydrogenase"/>
    <property type="match status" value="1"/>
</dbReference>
<dbReference type="Pfam" id="PF13860">
    <property type="entry name" value="FlgD_ig"/>
    <property type="match status" value="1"/>
</dbReference>
<reference evidence="2" key="1">
    <citation type="submission" date="2020-04" db="EMBL/GenBank/DDBJ databases">
        <authorList>
            <person name="Zhang T."/>
        </authorList>
    </citation>
    <scope>NUCLEOTIDE SEQUENCE</scope>
    <source>
        <strain evidence="2">HKST-UBA02</strain>
    </source>
</reference>
<name>A0A956SGW7_UNCEI</name>
<proteinExistence type="predicted"/>
<accession>A0A956SGW7</accession>
<evidence type="ECO:0000313" key="3">
    <source>
        <dbReference type="Proteomes" id="UP000739538"/>
    </source>
</evidence>
<dbReference type="Proteomes" id="UP000739538">
    <property type="component" value="Unassembled WGS sequence"/>
</dbReference>
<dbReference type="InterPro" id="IPR025965">
    <property type="entry name" value="FlgD/Vpr_Ig-like"/>
</dbReference>
<reference evidence="2" key="2">
    <citation type="journal article" date="2021" name="Microbiome">
        <title>Successional dynamics and alternative stable states in a saline activated sludge microbial community over 9 years.</title>
        <authorList>
            <person name="Wang Y."/>
            <person name="Ye J."/>
            <person name="Ju F."/>
            <person name="Liu L."/>
            <person name="Boyd J.A."/>
            <person name="Deng Y."/>
            <person name="Parks D.H."/>
            <person name="Jiang X."/>
            <person name="Yin X."/>
            <person name="Woodcroft B.J."/>
            <person name="Tyson G.W."/>
            <person name="Hugenholtz P."/>
            <person name="Polz M.F."/>
            <person name="Zhang T."/>
        </authorList>
    </citation>
    <scope>NUCLEOTIDE SEQUENCE</scope>
    <source>
        <strain evidence="2">HKST-UBA02</strain>
    </source>
</reference>
<gene>
    <name evidence="2" type="ORF">KDA27_18905</name>
</gene>